<evidence type="ECO:0000313" key="2">
    <source>
        <dbReference type="Proteomes" id="UP000237040"/>
    </source>
</evidence>
<name>A0A2J6WEB8_9BACT</name>
<sequence length="193" mass="22551">MEEKHIAEIISIDGLEILAEPKEKATIQVGTLLKTTKINNLIFLVLDDLYINMIPGGSHESYGIPEEKLQEEYPHVNDYLRYLIKIYPLAEFDKEHYFPFTKSPVMNALLYEVKFEETKKIFDNIFVMLELARIDSNRFPKRNKAIIGLLKNYLSEFDKDERSERLKELILELSTAFRKDYASLMEIVRGVKG</sequence>
<dbReference type="Proteomes" id="UP000237040">
    <property type="component" value="Unassembled WGS sequence"/>
</dbReference>
<comment type="caution">
    <text evidence="1">The sequence shown here is derived from an EMBL/GenBank/DDBJ whole genome shotgun (WGS) entry which is preliminary data.</text>
</comment>
<dbReference type="RefSeq" id="WP_424586648.1">
    <property type="nucleotide sequence ID" value="NZ_JBNATC010000004.1"/>
</dbReference>
<gene>
    <name evidence="1" type="ORF">C0189_03295</name>
</gene>
<accession>A0A2J6WEB8</accession>
<proteinExistence type="predicted"/>
<protein>
    <submittedName>
        <fullName evidence="1">Uncharacterized protein</fullName>
    </submittedName>
</protein>
<reference evidence="1 2" key="1">
    <citation type="submission" date="2018-01" db="EMBL/GenBank/DDBJ databases">
        <title>Metagenomic assembled genomes from two thermal pools in the Uzon Caldera, Kamchatka, Russia.</title>
        <authorList>
            <person name="Wilkins L."/>
            <person name="Ettinger C."/>
        </authorList>
    </citation>
    <scope>NUCLEOTIDE SEQUENCE [LARGE SCALE GENOMIC DNA]</scope>
    <source>
        <strain evidence="1">ZAV-07</strain>
    </source>
</reference>
<organism evidence="1 2">
    <name type="scientific">Caldisericum exile</name>
    <dbReference type="NCBI Taxonomy" id="693075"/>
    <lineage>
        <taxon>Bacteria</taxon>
        <taxon>Pseudomonadati</taxon>
        <taxon>Caldisericota/Cryosericota group</taxon>
        <taxon>Caldisericota</taxon>
        <taxon>Caldisericia</taxon>
        <taxon>Caldisericales</taxon>
        <taxon>Caldisericaceae</taxon>
        <taxon>Caldisericum</taxon>
    </lineage>
</organism>
<evidence type="ECO:0000313" key="1">
    <source>
        <dbReference type="EMBL" id="PMP67355.1"/>
    </source>
</evidence>
<dbReference type="AlphaFoldDB" id="A0A2J6WEB8"/>
<dbReference type="EMBL" id="PNIL01000049">
    <property type="protein sequence ID" value="PMP67355.1"/>
    <property type="molecule type" value="Genomic_DNA"/>
</dbReference>